<keyword evidence="1" id="KW-0732">Signal</keyword>
<dbReference type="Proteomes" id="UP000230233">
    <property type="component" value="Chromosome II"/>
</dbReference>
<protein>
    <submittedName>
        <fullName evidence="2">Uncharacterized protein</fullName>
    </submittedName>
</protein>
<dbReference type="AlphaFoldDB" id="A0A2G5UVT1"/>
<reference evidence="3" key="1">
    <citation type="submission" date="2017-10" db="EMBL/GenBank/DDBJ databases">
        <title>Rapid genome shrinkage in a self-fertile nematode reveals novel sperm competition proteins.</title>
        <authorList>
            <person name="Yin D."/>
            <person name="Schwarz E.M."/>
            <person name="Thomas C.G."/>
            <person name="Felde R.L."/>
            <person name="Korf I.F."/>
            <person name="Cutter A.D."/>
            <person name="Schartner C.M."/>
            <person name="Ralston E.J."/>
            <person name="Meyer B.J."/>
            <person name="Haag E.S."/>
        </authorList>
    </citation>
    <scope>NUCLEOTIDE SEQUENCE [LARGE SCALE GENOMIC DNA]</scope>
    <source>
        <strain evidence="3">JU1422</strain>
    </source>
</reference>
<feature type="signal peptide" evidence="1">
    <location>
        <begin position="1"/>
        <end position="20"/>
    </location>
</feature>
<accession>A0A2G5UVT1</accession>
<organism evidence="2 3">
    <name type="scientific">Caenorhabditis nigoni</name>
    <dbReference type="NCBI Taxonomy" id="1611254"/>
    <lineage>
        <taxon>Eukaryota</taxon>
        <taxon>Metazoa</taxon>
        <taxon>Ecdysozoa</taxon>
        <taxon>Nematoda</taxon>
        <taxon>Chromadorea</taxon>
        <taxon>Rhabditida</taxon>
        <taxon>Rhabditina</taxon>
        <taxon>Rhabditomorpha</taxon>
        <taxon>Rhabditoidea</taxon>
        <taxon>Rhabditidae</taxon>
        <taxon>Peloderinae</taxon>
        <taxon>Caenorhabditis</taxon>
    </lineage>
</organism>
<dbReference type="OrthoDB" id="5838760at2759"/>
<sequence>MKFLLTIALLSAFFAMSVKCQEDQVFILEHPTQPDEQQGGFSSHIVALRPDYTFWKMVNVLKTVFDSRTPQEKRRGPMRRDAEESAVTRLPSLRSRRLLLNFGRYRV</sequence>
<comment type="caution">
    <text evidence="2">The sequence shown here is derived from an EMBL/GenBank/DDBJ whole genome shotgun (WGS) entry which is preliminary data.</text>
</comment>
<proteinExistence type="predicted"/>
<keyword evidence="3" id="KW-1185">Reference proteome</keyword>
<evidence type="ECO:0000256" key="1">
    <source>
        <dbReference type="SAM" id="SignalP"/>
    </source>
</evidence>
<feature type="chain" id="PRO_5013889144" evidence="1">
    <location>
        <begin position="21"/>
        <end position="107"/>
    </location>
</feature>
<gene>
    <name evidence="2" type="primary">Cni-K07D4.4</name>
    <name evidence="2" type="synonym">Cnig_chr_II.g4312</name>
    <name evidence="2" type="ORF">B9Z55_004312</name>
</gene>
<evidence type="ECO:0000313" key="2">
    <source>
        <dbReference type="EMBL" id="PIC43657.1"/>
    </source>
</evidence>
<name>A0A2G5UVT1_9PELO</name>
<dbReference type="EMBL" id="PDUG01000002">
    <property type="protein sequence ID" value="PIC43657.1"/>
    <property type="molecule type" value="Genomic_DNA"/>
</dbReference>
<evidence type="ECO:0000313" key="3">
    <source>
        <dbReference type="Proteomes" id="UP000230233"/>
    </source>
</evidence>